<sequence>MWGKRVQFIKSDRNKVRAICKDSGKKECPWLIYASYVPTDAMYRVKRYDSEHTCSRSFHVSWVSTKWILKKHSNRIRSNPTWPVKSLAETIETEHTIKVHIQKVYRAKKKALEMIQGGTIEQFQ</sequence>
<evidence type="ECO:0000313" key="1">
    <source>
        <dbReference type="EMBL" id="KAH7852922.1"/>
    </source>
</evidence>
<protein>
    <submittedName>
        <fullName evidence="1">Uncharacterized protein</fullName>
    </submittedName>
</protein>
<accession>A0ACB7YGY3</accession>
<reference evidence="1 2" key="1">
    <citation type="journal article" date="2021" name="Hortic Res">
        <title>High-quality reference genome and annotation aids understanding of berry development for evergreen blueberry (Vaccinium darrowii).</title>
        <authorList>
            <person name="Yu J."/>
            <person name="Hulse-Kemp A.M."/>
            <person name="Babiker E."/>
            <person name="Staton M."/>
        </authorList>
    </citation>
    <scope>NUCLEOTIDE SEQUENCE [LARGE SCALE GENOMIC DNA]</scope>
    <source>
        <strain evidence="2">cv. NJ 8807/NJ 8810</strain>
        <tissue evidence="1">Young leaf</tissue>
    </source>
</reference>
<gene>
    <name evidence="1" type="ORF">Vadar_030998</name>
</gene>
<dbReference type="EMBL" id="CM037158">
    <property type="protein sequence ID" value="KAH7852922.1"/>
    <property type="molecule type" value="Genomic_DNA"/>
</dbReference>
<dbReference type="Proteomes" id="UP000828048">
    <property type="component" value="Chromosome 8"/>
</dbReference>
<organism evidence="1 2">
    <name type="scientific">Vaccinium darrowii</name>
    <dbReference type="NCBI Taxonomy" id="229202"/>
    <lineage>
        <taxon>Eukaryota</taxon>
        <taxon>Viridiplantae</taxon>
        <taxon>Streptophyta</taxon>
        <taxon>Embryophyta</taxon>
        <taxon>Tracheophyta</taxon>
        <taxon>Spermatophyta</taxon>
        <taxon>Magnoliopsida</taxon>
        <taxon>eudicotyledons</taxon>
        <taxon>Gunneridae</taxon>
        <taxon>Pentapetalae</taxon>
        <taxon>asterids</taxon>
        <taxon>Ericales</taxon>
        <taxon>Ericaceae</taxon>
        <taxon>Vaccinioideae</taxon>
        <taxon>Vaccinieae</taxon>
        <taxon>Vaccinium</taxon>
    </lineage>
</organism>
<name>A0ACB7YGY3_9ERIC</name>
<evidence type="ECO:0000313" key="2">
    <source>
        <dbReference type="Proteomes" id="UP000828048"/>
    </source>
</evidence>
<keyword evidence="2" id="KW-1185">Reference proteome</keyword>
<comment type="caution">
    <text evidence="1">The sequence shown here is derived from an EMBL/GenBank/DDBJ whole genome shotgun (WGS) entry which is preliminary data.</text>
</comment>
<proteinExistence type="predicted"/>